<feature type="compositionally biased region" description="Polar residues" evidence="1">
    <location>
        <begin position="9"/>
        <end position="18"/>
    </location>
</feature>
<feature type="region of interest" description="Disordered" evidence="1">
    <location>
        <begin position="1"/>
        <end position="30"/>
    </location>
</feature>
<protein>
    <submittedName>
        <fullName evidence="2">Uncharacterized protein</fullName>
    </submittedName>
</protein>
<proteinExistence type="predicted"/>
<dbReference type="EMBL" id="GBRH01265989">
    <property type="protein sequence ID" value="JAD31906.1"/>
    <property type="molecule type" value="Transcribed_RNA"/>
</dbReference>
<name>A0A0A8YZB2_ARUDO</name>
<accession>A0A0A8YZB2</accession>
<evidence type="ECO:0000313" key="2">
    <source>
        <dbReference type="EMBL" id="JAD31906.1"/>
    </source>
</evidence>
<evidence type="ECO:0000256" key="1">
    <source>
        <dbReference type="SAM" id="MobiDB-lite"/>
    </source>
</evidence>
<organism evidence="2">
    <name type="scientific">Arundo donax</name>
    <name type="common">Giant reed</name>
    <name type="synonym">Donax arundinaceus</name>
    <dbReference type="NCBI Taxonomy" id="35708"/>
    <lineage>
        <taxon>Eukaryota</taxon>
        <taxon>Viridiplantae</taxon>
        <taxon>Streptophyta</taxon>
        <taxon>Embryophyta</taxon>
        <taxon>Tracheophyta</taxon>
        <taxon>Spermatophyta</taxon>
        <taxon>Magnoliopsida</taxon>
        <taxon>Liliopsida</taxon>
        <taxon>Poales</taxon>
        <taxon>Poaceae</taxon>
        <taxon>PACMAD clade</taxon>
        <taxon>Arundinoideae</taxon>
        <taxon>Arundineae</taxon>
        <taxon>Arundo</taxon>
    </lineage>
</organism>
<dbReference type="AlphaFoldDB" id="A0A0A8YZB2"/>
<reference evidence="2" key="2">
    <citation type="journal article" date="2015" name="Data Brief">
        <title>Shoot transcriptome of the giant reed, Arundo donax.</title>
        <authorList>
            <person name="Barrero R.A."/>
            <person name="Guerrero F.D."/>
            <person name="Moolhuijzen P."/>
            <person name="Goolsby J.A."/>
            <person name="Tidwell J."/>
            <person name="Bellgard S.E."/>
            <person name="Bellgard M.I."/>
        </authorList>
    </citation>
    <scope>NUCLEOTIDE SEQUENCE</scope>
    <source>
        <tissue evidence="2">Shoot tissue taken approximately 20 cm above the soil surface</tissue>
    </source>
</reference>
<reference evidence="2" key="1">
    <citation type="submission" date="2014-09" db="EMBL/GenBank/DDBJ databases">
        <authorList>
            <person name="Magalhaes I.L.F."/>
            <person name="Oliveira U."/>
            <person name="Santos F.R."/>
            <person name="Vidigal T.H.D.A."/>
            <person name="Brescovit A.D."/>
            <person name="Santos A.J."/>
        </authorList>
    </citation>
    <scope>NUCLEOTIDE SEQUENCE</scope>
    <source>
        <tissue evidence="2">Shoot tissue taken approximately 20 cm above the soil surface</tissue>
    </source>
</reference>
<sequence>MHWQEKNMLGSSLQSIPVQPQIPEIQHHAR</sequence>